<dbReference type="Gene3D" id="2.60.40.150">
    <property type="entry name" value="C2 domain"/>
    <property type="match status" value="1"/>
</dbReference>
<dbReference type="AlphaFoldDB" id="W5MQH4"/>
<evidence type="ECO:0000259" key="9">
    <source>
        <dbReference type="PROSITE" id="PS50004"/>
    </source>
</evidence>
<keyword evidence="8" id="KW-0732">Signal</keyword>
<evidence type="ECO:0000256" key="2">
    <source>
        <dbReference type="ARBA" id="ARBA00004613"/>
    </source>
</evidence>
<proteinExistence type="inferred from homology"/>
<dbReference type="PROSITE" id="PS50004">
    <property type="entry name" value="C2"/>
    <property type="match status" value="1"/>
</dbReference>
<dbReference type="InterPro" id="IPR000008">
    <property type="entry name" value="C2_dom"/>
</dbReference>
<keyword evidence="7" id="KW-1015">Disulfide bond</keyword>
<dbReference type="InterPro" id="IPR052784">
    <property type="entry name" value="Perforin-1_pore-forming"/>
</dbReference>
<dbReference type="Bgee" id="ENSLOCG00000008738">
    <property type="expression patterns" value="Expressed in bone element and 5 other cell types or tissues"/>
</dbReference>
<keyword evidence="12" id="KW-1185">Reference proteome</keyword>
<dbReference type="HOGENOM" id="CLU_039516_2_0_1"/>
<dbReference type="GO" id="GO:0051607">
    <property type="term" value="P:defense response to virus"/>
    <property type="evidence" value="ECO:0000318"/>
    <property type="project" value="GO_Central"/>
</dbReference>
<feature type="domain" description="C2" evidence="9">
    <location>
        <begin position="375"/>
        <end position="498"/>
    </location>
</feature>
<reference evidence="11" key="3">
    <citation type="submission" date="2025-09" db="UniProtKB">
        <authorList>
            <consortium name="Ensembl"/>
        </authorList>
    </citation>
    <scope>IDENTIFICATION</scope>
</reference>
<dbReference type="Pfam" id="PF00168">
    <property type="entry name" value="C2"/>
    <property type="match status" value="1"/>
</dbReference>
<name>W5MQH4_LEPOC</name>
<dbReference type="OMA" id="RCVVYPE"/>
<dbReference type="GO" id="GO:0005576">
    <property type="term" value="C:extracellular region"/>
    <property type="evidence" value="ECO:0007669"/>
    <property type="project" value="UniProtKB-SubCell"/>
</dbReference>
<evidence type="ECO:0000256" key="4">
    <source>
        <dbReference type="ARBA" id="ARBA00022525"/>
    </source>
</evidence>
<evidence type="ECO:0000256" key="7">
    <source>
        <dbReference type="ARBA" id="ARBA00023157"/>
    </source>
</evidence>
<dbReference type="Pfam" id="PF01823">
    <property type="entry name" value="MACPF"/>
    <property type="match status" value="1"/>
</dbReference>
<dbReference type="GeneTree" id="ENSGT00530000063725"/>
<dbReference type="InterPro" id="IPR020863">
    <property type="entry name" value="MACPF_CS"/>
</dbReference>
<dbReference type="InParanoid" id="W5MQH4"/>
<dbReference type="GO" id="GO:0016020">
    <property type="term" value="C:membrane"/>
    <property type="evidence" value="ECO:0000318"/>
    <property type="project" value="GO_Central"/>
</dbReference>
<dbReference type="GO" id="GO:0031640">
    <property type="term" value="P:killing of cells of another organism"/>
    <property type="evidence" value="ECO:0007669"/>
    <property type="project" value="UniProtKB-KW"/>
</dbReference>
<evidence type="ECO:0000256" key="5">
    <source>
        <dbReference type="ARBA" id="ARBA00022852"/>
    </source>
</evidence>
<dbReference type="EMBL" id="AHAT01010101">
    <property type="status" value="NOT_ANNOTATED_CDS"/>
    <property type="molecule type" value="Genomic_DNA"/>
</dbReference>
<feature type="domain" description="MACPF" evidence="10">
    <location>
        <begin position="32"/>
        <end position="378"/>
    </location>
</feature>
<dbReference type="InterPro" id="IPR020864">
    <property type="entry name" value="MACPF"/>
</dbReference>
<dbReference type="GO" id="GO:0001771">
    <property type="term" value="P:immunological synapse formation"/>
    <property type="evidence" value="ECO:0000318"/>
    <property type="project" value="GO_Central"/>
</dbReference>
<dbReference type="GO" id="GO:0001913">
    <property type="term" value="P:T cell mediated cytotoxicity"/>
    <property type="evidence" value="ECO:0000318"/>
    <property type="project" value="GO_Central"/>
</dbReference>
<dbReference type="Proteomes" id="UP000018468">
    <property type="component" value="Linkage group LG9"/>
</dbReference>
<dbReference type="Ensembl" id="ENSLOCT00000010648.1">
    <property type="protein sequence ID" value="ENSLOCP00000010633.1"/>
    <property type="gene ID" value="ENSLOCG00000008738.1"/>
</dbReference>
<dbReference type="PROSITE" id="PS51412">
    <property type="entry name" value="MACPF_2"/>
    <property type="match status" value="1"/>
</dbReference>
<dbReference type="SMART" id="SM00457">
    <property type="entry name" value="MACPF"/>
    <property type="match status" value="1"/>
</dbReference>
<evidence type="ECO:0000259" key="10">
    <source>
        <dbReference type="PROSITE" id="PS51412"/>
    </source>
</evidence>
<evidence type="ECO:0000256" key="1">
    <source>
        <dbReference type="ARBA" id="ARBA00004370"/>
    </source>
</evidence>
<dbReference type="SUPFAM" id="SSF49562">
    <property type="entry name" value="C2 domain (Calcium/lipid-binding domain, CaLB)"/>
    <property type="match status" value="1"/>
</dbReference>
<protein>
    <submittedName>
        <fullName evidence="11">Perforin-1-like</fullName>
    </submittedName>
</protein>
<dbReference type="InterPro" id="IPR035892">
    <property type="entry name" value="C2_domain_sf"/>
</dbReference>
<accession>W5MQH4</accession>
<dbReference type="GO" id="GO:0022829">
    <property type="term" value="F:wide pore channel activity"/>
    <property type="evidence" value="ECO:0000318"/>
    <property type="project" value="GO_Central"/>
</dbReference>
<keyword evidence="4" id="KW-0964">Secreted</keyword>
<sequence length="519" mass="58776">AMALNKHRQSLFICLLHILAQMYGLLACRTGNFSECDQAPFVPGYDLAGEGFDVVKMQHKGSYMIDIKTFLTSNGSCTLCENQHQEGKLQKLPVSVLDWRSLSHCRHQLSSGLFSSVESVIKNSISSINNNWGVGLELNTVGSAILGGSQSNIAHFALSNSRQDRMSFAIHEVSCKYYSYRLTEDPQLTAEFSKHIRSLPQQYDSNTKPSYRRLIDIYGTHYIRNVQLGGRVRQISAIRTCLASLNGHSLSEIKECLGAVLSIGLGINANGLSSKCRSILQNHDNRMGFYTGFMTHMMEVMGGKKRIADILFSEFNLSAYSEWLNSLKDSPDIFAYSLYPLHELVRDPVISANLKTAVREYIQDNSLPTGIAGIQPCVWERNMDYNCCPRNRRWGKLEVFVYRASDLFGDYAGGADGFVKMWYDGNYRETHFISEDNNPFWLKTFIFDSVEIGHALVFEVWDKDIWQDDLLGSCRVYPTQGSQYISCPLDHGTFHFRYTVKCQRHLSGTHCEKYQPSTS</sequence>
<evidence type="ECO:0000313" key="11">
    <source>
        <dbReference type="Ensembl" id="ENSLOCP00000010633.1"/>
    </source>
</evidence>
<evidence type="ECO:0000256" key="8">
    <source>
        <dbReference type="SAM" id="SignalP"/>
    </source>
</evidence>
<organism evidence="11 12">
    <name type="scientific">Lepisosteus oculatus</name>
    <name type="common">Spotted gar</name>
    <dbReference type="NCBI Taxonomy" id="7918"/>
    <lineage>
        <taxon>Eukaryota</taxon>
        <taxon>Metazoa</taxon>
        <taxon>Chordata</taxon>
        <taxon>Craniata</taxon>
        <taxon>Vertebrata</taxon>
        <taxon>Euteleostomi</taxon>
        <taxon>Actinopterygii</taxon>
        <taxon>Neopterygii</taxon>
        <taxon>Holostei</taxon>
        <taxon>Semionotiformes</taxon>
        <taxon>Lepisosteidae</taxon>
        <taxon>Lepisosteus</taxon>
    </lineage>
</organism>
<keyword evidence="5" id="KW-0204">Cytolysis</keyword>
<feature type="chain" id="PRO_5004866625" evidence="8">
    <location>
        <begin position="28"/>
        <end position="519"/>
    </location>
</feature>
<comment type="subcellular location">
    <subcellularLocation>
        <location evidence="1">Membrane</location>
    </subcellularLocation>
    <subcellularLocation>
        <location evidence="2">Secreted</location>
    </subcellularLocation>
</comment>
<evidence type="ECO:0000313" key="12">
    <source>
        <dbReference type="Proteomes" id="UP000018468"/>
    </source>
</evidence>
<dbReference type="PROSITE" id="PS00279">
    <property type="entry name" value="MACPF_1"/>
    <property type="match status" value="1"/>
</dbReference>
<feature type="signal peptide" evidence="8">
    <location>
        <begin position="1"/>
        <end position="27"/>
    </location>
</feature>
<evidence type="ECO:0000256" key="3">
    <source>
        <dbReference type="ARBA" id="ARBA00009214"/>
    </source>
</evidence>
<comment type="similarity">
    <text evidence="3">Belongs to the complement C6/C7/C8/C9 family.</text>
</comment>
<dbReference type="eggNOG" id="ENOG502R472">
    <property type="taxonomic scope" value="Eukaryota"/>
</dbReference>
<reference evidence="11" key="2">
    <citation type="submission" date="2025-08" db="UniProtKB">
        <authorList>
            <consortium name="Ensembl"/>
        </authorList>
    </citation>
    <scope>IDENTIFICATION</scope>
</reference>
<dbReference type="PANTHER" id="PTHR46096:SF1">
    <property type="entry name" value="PERFORIN 1.5"/>
    <property type="match status" value="1"/>
</dbReference>
<reference evidence="12" key="1">
    <citation type="submission" date="2011-12" db="EMBL/GenBank/DDBJ databases">
        <title>The Draft Genome of Lepisosteus oculatus.</title>
        <authorList>
            <consortium name="The Broad Institute Genome Assembly &amp; Analysis Group"/>
            <consortium name="Computational R&amp;D Group"/>
            <consortium name="and Sequencing Platform"/>
            <person name="Di Palma F."/>
            <person name="Alfoldi J."/>
            <person name="Johnson J."/>
            <person name="Berlin A."/>
            <person name="Gnerre S."/>
            <person name="Jaffe D."/>
            <person name="MacCallum I."/>
            <person name="Young S."/>
            <person name="Walker B.J."/>
            <person name="Lander E.S."/>
            <person name="Lindblad-Toh K."/>
        </authorList>
    </citation>
    <scope>NUCLEOTIDE SEQUENCE [LARGE SCALE GENOMIC DNA]</scope>
</reference>
<dbReference type="SMART" id="SM00239">
    <property type="entry name" value="C2"/>
    <property type="match status" value="1"/>
</dbReference>
<dbReference type="PANTHER" id="PTHR46096">
    <property type="entry name" value="PERFORIN-1"/>
    <property type="match status" value="1"/>
</dbReference>
<evidence type="ECO:0000256" key="6">
    <source>
        <dbReference type="ARBA" id="ARBA00023136"/>
    </source>
</evidence>
<keyword evidence="6" id="KW-0472">Membrane</keyword>